<dbReference type="KEGG" id="yrb:UGYR_13700"/>
<dbReference type="EMBL" id="UHJG01000001">
    <property type="protein sequence ID" value="SUQ00077.1"/>
    <property type="molecule type" value="Genomic_DNA"/>
</dbReference>
<gene>
    <name evidence="1" type="ORF">NCTC10476_01350</name>
</gene>
<keyword evidence="2" id="KW-1185">Reference proteome</keyword>
<evidence type="ECO:0000313" key="1">
    <source>
        <dbReference type="EMBL" id="SUQ00077.1"/>
    </source>
</evidence>
<evidence type="ECO:0000313" key="2">
    <source>
        <dbReference type="Proteomes" id="UP000255169"/>
    </source>
</evidence>
<dbReference type="GeneID" id="66878512"/>
<dbReference type="RefSeq" id="WP_038244571.1">
    <property type="nucleotide sequence ID" value="NZ_CABIHT010000055.1"/>
</dbReference>
<name>A0A380QN94_YERRU</name>
<dbReference type="InterPro" id="IPR021123">
    <property type="entry name" value="T3SS_needle-like"/>
</dbReference>
<sequence>MASDPLTLPSKSWDLSNYEKPTATGVGNNFLLDKANIFHAPVVGKMEALAAAEKEMADNPTDPVAIVKFTQLSAEYNALRNIQSNTAKNLKDLVMTLIRNT</sequence>
<dbReference type="Proteomes" id="UP000255169">
    <property type="component" value="Unassembled WGS sequence"/>
</dbReference>
<protein>
    <submittedName>
        <fullName evidence="1">Type III secretion system needle complex protein PrgI</fullName>
    </submittedName>
</protein>
<dbReference type="SUPFAM" id="SSF140129">
    <property type="entry name" value="MxiH-like"/>
    <property type="match status" value="1"/>
</dbReference>
<reference evidence="1 2" key="1">
    <citation type="submission" date="2018-06" db="EMBL/GenBank/DDBJ databases">
        <authorList>
            <consortium name="Pathogen Informatics"/>
            <person name="Doyle S."/>
        </authorList>
    </citation>
    <scope>NUCLEOTIDE SEQUENCE [LARGE SCALE GENOMIC DNA]</scope>
    <source>
        <strain evidence="1 2">NCTC10476</strain>
    </source>
</reference>
<dbReference type="AlphaFoldDB" id="A0A380QN94"/>
<dbReference type="Pfam" id="PF09392">
    <property type="entry name" value="T3SS_needle_F"/>
    <property type="match status" value="1"/>
</dbReference>
<accession>A0A380QN94</accession>
<dbReference type="STRING" id="29486.UGYR_13700"/>
<proteinExistence type="predicted"/>
<organism evidence="1 2">
    <name type="scientific">Yersinia ruckeri</name>
    <dbReference type="NCBI Taxonomy" id="29486"/>
    <lineage>
        <taxon>Bacteria</taxon>
        <taxon>Pseudomonadati</taxon>
        <taxon>Pseudomonadota</taxon>
        <taxon>Gammaproteobacteria</taxon>
        <taxon>Enterobacterales</taxon>
        <taxon>Yersiniaceae</taxon>
        <taxon>Yersinia</taxon>
    </lineage>
</organism>
<dbReference type="Gene3D" id="1.20.58.90">
    <property type="match status" value="1"/>
</dbReference>
<dbReference type="InterPro" id="IPR037203">
    <property type="entry name" value="T3SS_needle-like_sf"/>
</dbReference>
<dbReference type="GO" id="GO:0015031">
    <property type="term" value="P:protein transport"/>
    <property type="evidence" value="ECO:0007669"/>
    <property type="project" value="InterPro"/>
</dbReference>